<evidence type="ECO:0000256" key="1">
    <source>
        <dbReference type="ARBA" id="ARBA00022801"/>
    </source>
</evidence>
<dbReference type="RefSeq" id="WP_194449807.1">
    <property type="nucleotide sequence ID" value="NZ_CP063849.1"/>
</dbReference>
<dbReference type="GO" id="GO:0016798">
    <property type="term" value="F:hydrolase activity, acting on glycosyl bonds"/>
    <property type="evidence" value="ECO:0007669"/>
    <property type="project" value="UniProtKB-KW"/>
</dbReference>
<evidence type="ECO:0000259" key="4">
    <source>
        <dbReference type="Pfam" id="PF02838"/>
    </source>
</evidence>
<dbReference type="Gene3D" id="3.30.379.10">
    <property type="entry name" value="Chitobiase/beta-hexosaminidase domain 2-like"/>
    <property type="match status" value="1"/>
</dbReference>
<dbReference type="SUPFAM" id="SSF55545">
    <property type="entry name" value="beta-N-acetylhexosaminidase-like domain"/>
    <property type="match status" value="1"/>
</dbReference>
<feature type="domain" description="Beta-hexosaminidase bacterial type N-terminal" evidence="4">
    <location>
        <begin position="25"/>
        <end position="124"/>
    </location>
</feature>
<dbReference type="GO" id="GO:0005975">
    <property type="term" value="P:carbohydrate metabolic process"/>
    <property type="evidence" value="ECO:0007669"/>
    <property type="project" value="UniProtKB-ARBA"/>
</dbReference>
<dbReference type="Pfam" id="PF02838">
    <property type="entry name" value="Glyco_hydro_20b"/>
    <property type="match status" value="1"/>
</dbReference>
<proteinExistence type="predicted"/>
<protein>
    <recommendedName>
        <fullName evidence="4">Beta-hexosaminidase bacterial type N-terminal domain-containing protein</fullName>
    </recommendedName>
</protein>
<reference evidence="5 6" key="1">
    <citation type="submission" date="2020-10" db="EMBL/GenBank/DDBJ databases">
        <title>Complete genome sequence of Paludibaculum fermentans P105T, a facultatively anaerobic acidobacterium capable of dissimilatory Fe(III) reduction.</title>
        <authorList>
            <person name="Dedysh S.N."/>
            <person name="Beletsky A.V."/>
            <person name="Kulichevskaya I.S."/>
            <person name="Mardanov A.V."/>
            <person name="Ravin N.V."/>
        </authorList>
    </citation>
    <scope>NUCLEOTIDE SEQUENCE [LARGE SCALE GENOMIC DNA]</scope>
    <source>
        <strain evidence="5 6">P105</strain>
    </source>
</reference>
<evidence type="ECO:0000313" key="6">
    <source>
        <dbReference type="Proteomes" id="UP000593892"/>
    </source>
</evidence>
<dbReference type="Proteomes" id="UP000593892">
    <property type="component" value="Chromosome"/>
</dbReference>
<keyword evidence="3" id="KW-0732">Signal</keyword>
<gene>
    <name evidence="5" type="ORF">IRI77_36320</name>
</gene>
<accession>A0A7S7NR26</accession>
<feature type="signal peptide" evidence="3">
    <location>
        <begin position="1"/>
        <end position="24"/>
    </location>
</feature>
<dbReference type="InterPro" id="IPR029018">
    <property type="entry name" value="Hex-like_dom2"/>
</dbReference>
<evidence type="ECO:0000313" key="5">
    <source>
        <dbReference type="EMBL" id="QOY88144.1"/>
    </source>
</evidence>
<dbReference type="AlphaFoldDB" id="A0A7S7NR26"/>
<dbReference type="KEGG" id="pfer:IRI77_36320"/>
<keyword evidence="1" id="KW-0378">Hydrolase</keyword>
<feature type="chain" id="PRO_5032279676" description="Beta-hexosaminidase bacterial type N-terminal domain-containing protein" evidence="3">
    <location>
        <begin position="25"/>
        <end position="777"/>
    </location>
</feature>
<organism evidence="5 6">
    <name type="scientific">Paludibaculum fermentans</name>
    <dbReference type="NCBI Taxonomy" id="1473598"/>
    <lineage>
        <taxon>Bacteria</taxon>
        <taxon>Pseudomonadati</taxon>
        <taxon>Acidobacteriota</taxon>
        <taxon>Terriglobia</taxon>
        <taxon>Bryobacterales</taxon>
        <taxon>Bryobacteraceae</taxon>
        <taxon>Paludibaculum</taxon>
    </lineage>
</organism>
<evidence type="ECO:0000256" key="3">
    <source>
        <dbReference type="SAM" id="SignalP"/>
    </source>
</evidence>
<keyword evidence="2" id="KW-0326">Glycosidase</keyword>
<name>A0A7S7NR26_PALFE</name>
<evidence type="ECO:0000256" key="2">
    <source>
        <dbReference type="ARBA" id="ARBA00023295"/>
    </source>
</evidence>
<dbReference type="InterPro" id="IPR015882">
    <property type="entry name" value="HEX_bac_N"/>
</dbReference>
<sequence>MKLSLLGSWPVAALLFGVASPCISAQTAALDLSQAAVVLRAEAGQTAATVLQEEVERRTGIKLPIAANPAQGHPAIILTTQPPAGLAAGLPPLRAEGYQLITDGPRQSLWIVGADARGLLYGVGAFLRKAEWSRGKLSVDPLAISTSPASPIRGHQLGYRNTANSWDAWTIQQFDQYIRDLALFGVNSIENIPFQDDRHNPLMKVPRKEMNRAMTEICRKYGLDYWVWTPADIDLKDTAKREALLRKFDEVFADSRVLTGVFVPGGDPGSNPPELVLPFLEDVAKRMAPLHPKARVWLSLQGFDKEKEEWVYRYIEQKHPAWLGGLVAGPSSPPIARTRQRLPRQYGLRLYPDLTHNKICQYQVPHWDQAYALTLGREAVNPRPSEYAAIHNRYAAASDGFISYSDGVHDDVNKVVWSALAWDPNTPVRTILREYASLHFSSALAWEIADAILALERNWQGPLAANGAVEGTLLTWRGLEARAPQLESNWRWQMCLLRAVYDSYVRRRMIYESDLETEVNRVLAAAKPGSSADAISQSQAILNRAVSAPVSPDLKARISELCEKLFQSIGLQTSVEKYHASGAERGAVLDFVDAPLNNRWWLEDEFKKVAALPSEQDKTARLHALAAWEQPGPGSFYDDIGNEAKSPHVDGDAEQEPESFRAPEPTFWWWDSGRSRARLSWQTTMWPARMVYEGLDPNGTYVVRTGGYGQSLLSIDGQRATPTLDGRQMGEFKEFPVAPDLLKDGRLVLTWTIPTDESHLNWRQHSRLAEVWLLKRN</sequence>
<dbReference type="EMBL" id="CP063849">
    <property type="protein sequence ID" value="QOY88144.1"/>
    <property type="molecule type" value="Genomic_DNA"/>
</dbReference>
<keyword evidence="6" id="KW-1185">Reference proteome</keyword>